<gene>
    <name evidence="1" type="ORF">H3L94_07895</name>
</gene>
<reference evidence="1 2" key="1">
    <citation type="submission" date="2020-07" db="EMBL/GenBank/DDBJ databases">
        <title>Genomic diversity of species in the Neisseriaceae family.</title>
        <authorList>
            <person name="Vincent A.T."/>
            <person name="Bernet E."/>
            <person name="Veyrier F.J."/>
        </authorList>
    </citation>
    <scope>NUCLEOTIDE SEQUENCE [LARGE SCALE GENOMIC DNA]</scope>
    <source>
        <strain evidence="1 2">DSM 22244</strain>
    </source>
</reference>
<evidence type="ECO:0000313" key="1">
    <source>
        <dbReference type="EMBL" id="QMT39791.1"/>
    </source>
</evidence>
<dbReference type="AlphaFoldDB" id="A0A7D7S7A3"/>
<dbReference type="Proteomes" id="UP000514752">
    <property type="component" value="Chromosome"/>
</dbReference>
<dbReference type="EMBL" id="CP059567">
    <property type="protein sequence ID" value="QMT39791.1"/>
    <property type="molecule type" value="Genomic_DNA"/>
</dbReference>
<sequence length="46" mass="5163">MTLPLLANLLARLKHTPSFFSNTIQFARILFWSSATASPGMRIIKT</sequence>
<organism evidence="1 2">
    <name type="scientific">Neisseria shayeganii</name>
    <dbReference type="NCBI Taxonomy" id="607712"/>
    <lineage>
        <taxon>Bacteria</taxon>
        <taxon>Pseudomonadati</taxon>
        <taxon>Pseudomonadota</taxon>
        <taxon>Betaproteobacteria</taxon>
        <taxon>Neisseriales</taxon>
        <taxon>Neisseriaceae</taxon>
        <taxon>Neisseria</taxon>
    </lineage>
</organism>
<evidence type="ECO:0000313" key="2">
    <source>
        <dbReference type="Proteomes" id="UP000514752"/>
    </source>
</evidence>
<accession>A0A7D7S7A3</accession>
<dbReference type="KEGG" id="nsg:H3L94_07895"/>
<protein>
    <submittedName>
        <fullName evidence="1">Uncharacterized protein</fullName>
    </submittedName>
</protein>
<proteinExistence type="predicted"/>
<name>A0A7D7S7A3_9NEIS</name>
<dbReference type="RefSeq" id="WP_182121572.1">
    <property type="nucleotide sequence ID" value="NZ_CP059567.1"/>
</dbReference>